<name>A0AAW3FHW8_9BACT</name>
<evidence type="ECO:0000313" key="1">
    <source>
        <dbReference type="EMBL" id="KGF29964.1"/>
    </source>
</evidence>
<dbReference type="InterPro" id="IPR032675">
    <property type="entry name" value="LRR_dom_sf"/>
</dbReference>
<protein>
    <recommendedName>
        <fullName evidence="3">Cell surface protein</fullName>
    </recommendedName>
</protein>
<dbReference type="Pfam" id="PF13306">
    <property type="entry name" value="LRR_5"/>
    <property type="match status" value="1"/>
</dbReference>
<dbReference type="Gene3D" id="3.80.10.10">
    <property type="entry name" value="Ribonuclease Inhibitor"/>
    <property type="match status" value="1"/>
</dbReference>
<dbReference type="EMBL" id="JRNJ01000022">
    <property type="protein sequence ID" value="KGF29964.1"/>
    <property type="molecule type" value="Genomic_DNA"/>
</dbReference>
<evidence type="ECO:0000313" key="2">
    <source>
        <dbReference type="Proteomes" id="UP000029533"/>
    </source>
</evidence>
<dbReference type="RefSeq" id="WP_036868626.1">
    <property type="nucleotide sequence ID" value="NZ_JRNJ01000022.1"/>
</dbReference>
<dbReference type="Proteomes" id="UP000029533">
    <property type="component" value="Unassembled WGS sequence"/>
</dbReference>
<dbReference type="AlphaFoldDB" id="A0AAW3FHW8"/>
<comment type="caution">
    <text evidence="1">The sequence shown here is derived from an EMBL/GenBank/DDBJ whole genome shotgun (WGS) entry which is preliminary data.</text>
</comment>
<dbReference type="SUPFAM" id="SSF52058">
    <property type="entry name" value="L domain-like"/>
    <property type="match status" value="1"/>
</dbReference>
<accession>A0AAW3FHW8</accession>
<sequence length="143" mass="16390">MFANNKQITSFRGFKLFTGLKVLGGVVSRYVSFSNCTNLETIELPNSLVILSYQSFYNTGLKEITIPANVREILGESIIRNEKLTTIILLPETPPKINNSSIHALNENLKYIYVPDSTITQYKQEYSRFWLAKLIRPLSEYHP</sequence>
<proteinExistence type="predicted"/>
<reference evidence="1 2" key="1">
    <citation type="submission" date="2014-07" db="EMBL/GenBank/DDBJ databases">
        <authorList>
            <person name="McCorrison J."/>
            <person name="Sanka R."/>
            <person name="Torralba M."/>
            <person name="Gillis M."/>
            <person name="Haft D.H."/>
            <person name="Methe B."/>
            <person name="Sutton G."/>
            <person name="Nelson K.E."/>
        </authorList>
    </citation>
    <scope>NUCLEOTIDE SEQUENCE [LARGE SCALE GENOMIC DNA]</scope>
    <source>
        <strain evidence="1 2">DNF00424</strain>
    </source>
</reference>
<evidence type="ECO:0008006" key="3">
    <source>
        <dbReference type="Google" id="ProtNLM"/>
    </source>
</evidence>
<organism evidence="1 2">
    <name type="scientific">Prevotella histicola JCM 15637 = DNF00424</name>
    <dbReference type="NCBI Taxonomy" id="1236504"/>
    <lineage>
        <taxon>Bacteria</taxon>
        <taxon>Pseudomonadati</taxon>
        <taxon>Bacteroidota</taxon>
        <taxon>Bacteroidia</taxon>
        <taxon>Bacteroidales</taxon>
        <taxon>Prevotellaceae</taxon>
        <taxon>Prevotella</taxon>
    </lineage>
</organism>
<dbReference type="InterPro" id="IPR026906">
    <property type="entry name" value="LRR_5"/>
</dbReference>
<gene>
    <name evidence="1" type="ORF">HMPREF2132_01970</name>
</gene>